<keyword evidence="3" id="KW-0732">Signal</keyword>
<accession>A0A182MMU5</accession>
<dbReference type="VEuPathDB" id="VectorBase:ACUA022060"/>
<evidence type="ECO:0000256" key="3">
    <source>
        <dbReference type="SAM" id="SignalP"/>
    </source>
</evidence>
<dbReference type="Proteomes" id="UP000075883">
    <property type="component" value="Unassembled WGS sequence"/>
</dbReference>
<dbReference type="GO" id="GO:0005615">
    <property type="term" value="C:extracellular space"/>
    <property type="evidence" value="ECO:0007669"/>
    <property type="project" value="TreeGrafter"/>
</dbReference>
<dbReference type="PANTHER" id="PTHR45712:SF22">
    <property type="entry name" value="INSULIN-LIKE GROWTH FACTOR-BINDING PROTEIN COMPLEX ACID LABILE SUBUNIT"/>
    <property type="match status" value="1"/>
</dbReference>
<keyword evidence="1" id="KW-0433">Leucine-rich repeat</keyword>
<dbReference type="SUPFAM" id="SSF52058">
    <property type="entry name" value="L domain-like"/>
    <property type="match status" value="1"/>
</dbReference>
<reference evidence="5" key="1">
    <citation type="submission" date="2013-09" db="EMBL/GenBank/DDBJ databases">
        <title>The Genome Sequence of Anopheles culicifacies species A.</title>
        <authorList>
            <consortium name="The Broad Institute Genomics Platform"/>
            <person name="Neafsey D.E."/>
            <person name="Besansky N."/>
            <person name="Howell P."/>
            <person name="Walton C."/>
            <person name="Young S.K."/>
            <person name="Zeng Q."/>
            <person name="Gargeya S."/>
            <person name="Fitzgerald M."/>
            <person name="Haas B."/>
            <person name="Abouelleil A."/>
            <person name="Allen A.W."/>
            <person name="Alvarado L."/>
            <person name="Arachchi H.M."/>
            <person name="Berlin A.M."/>
            <person name="Chapman S.B."/>
            <person name="Gainer-Dewar J."/>
            <person name="Goldberg J."/>
            <person name="Griggs A."/>
            <person name="Gujja S."/>
            <person name="Hansen M."/>
            <person name="Howarth C."/>
            <person name="Imamovic A."/>
            <person name="Ireland A."/>
            <person name="Larimer J."/>
            <person name="McCowan C."/>
            <person name="Murphy C."/>
            <person name="Pearson M."/>
            <person name="Poon T.W."/>
            <person name="Priest M."/>
            <person name="Roberts A."/>
            <person name="Saif S."/>
            <person name="Shea T."/>
            <person name="Sisk P."/>
            <person name="Sykes S."/>
            <person name="Wortman J."/>
            <person name="Nusbaum C."/>
            <person name="Birren B."/>
        </authorList>
    </citation>
    <scope>NUCLEOTIDE SEQUENCE [LARGE SCALE GENOMIC DNA]</scope>
    <source>
        <strain evidence="5">A-37</strain>
    </source>
</reference>
<keyword evidence="5" id="KW-1185">Reference proteome</keyword>
<feature type="signal peptide" evidence="3">
    <location>
        <begin position="1"/>
        <end position="33"/>
    </location>
</feature>
<dbReference type="Pfam" id="PF13855">
    <property type="entry name" value="LRR_8"/>
    <property type="match status" value="2"/>
</dbReference>
<evidence type="ECO:0000313" key="4">
    <source>
        <dbReference type="EnsemblMetazoa" id="ACUA022060-PA"/>
    </source>
</evidence>
<evidence type="ECO:0000256" key="2">
    <source>
        <dbReference type="ARBA" id="ARBA00022737"/>
    </source>
</evidence>
<dbReference type="Gene3D" id="3.80.10.10">
    <property type="entry name" value="Ribonuclease Inhibitor"/>
    <property type="match status" value="2"/>
</dbReference>
<dbReference type="PANTHER" id="PTHR45712">
    <property type="entry name" value="AGAP008170-PA"/>
    <property type="match status" value="1"/>
</dbReference>
<dbReference type="STRING" id="139723.A0A182MMU5"/>
<reference evidence="4" key="2">
    <citation type="submission" date="2020-05" db="UniProtKB">
        <authorList>
            <consortium name="EnsemblMetazoa"/>
        </authorList>
    </citation>
    <scope>IDENTIFICATION</scope>
    <source>
        <strain evidence="4">A-37</strain>
    </source>
</reference>
<dbReference type="EMBL" id="AXCM01008396">
    <property type="status" value="NOT_ANNOTATED_CDS"/>
    <property type="molecule type" value="Genomic_DNA"/>
</dbReference>
<dbReference type="InterPro" id="IPR001611">
    <property type="entry name" value="Leu-rich_rpt"/>
</dbReference>
<dbReference type="EnsemblMetazoa" id="ACUA022060-RA">
    <property type="protein sequence ID" value="ACUA022060-PA"/>
    <property type="gene ID" value="ACUA022060"/>
</dbReference>
<feature type="chain" id="PRO_5008128549" description="Leucine rich immune protein (Coil-less)" evidence="3">
    <location>
        <begin position="34"/>
        <end position="358"/>
    </location>
</feature>
<dbReference type="AlphaFoldDB" id="A0A182MMU5"/>
<evidence type="ECO:0000256" key="1">
    <source>
        <dbReference type="ARBA" id="ARBA00022614"/>
    </source>
</evidence>
<organism evidence="4 5">
    <name type="scientific">Anopheles culicifacies</name>
    <dbReference type="NCBI Taxonomy" id="139723"/>
    <lineage>
        <taxon>Eukaryota</taxon>
        <taxon>Metazoa</taxon>
        <taxon>Ecdysozoa</taxon>
        <taxon>Arthropoda</taxon>
        <taxon>Hexapoda</taxon>
        <taxon>Insecta</taxon>
        <taxon>Pterygota</taxon>
        <taxon>Neoptera</taxon>
        <taxon>Endopterygota</taxon>
        <taxon>Diptera</taxon>
        <taxon>Nematocera</taxon>
        <taxon>Culicoidea</taxon>
        <taxon>Culicidae</taxon>
        <taxon>Anophelinae</taxon>
        <taxon>Anopheles</taxon>
        <taxon>culicifacies species complex</taxon>
    </lineage>
</organism>
<proteinExistence type="predicted"/>
<evidence type="ECO:0000313" key="5">
    <source>
        <dbReference type="Proteomes" id="UP000075883"/>
    </source>
</evidence>
<dbReference type="InterPro" id="IPR050333">
    <property type="entry name" value="SLRP"/>
</dbReference>
<name>A0A182MMU5_9DIPT</name>
<protein>
    <recommendedName>
        <fullName evidence="6">Leucine rich immune protein (Coil-less)</fullName>
    </recommendedName>
</protein>
<dbReference type="InterPro" id="IPR032675">
    <property type="entry name" value="LRR_dom_sf"/>
</dbReference>
<keyword evidence="2" id="KW-0677">Repeat</keyword>
<evidence type="ECO:0008006" key="6">
    <source>
        <dbReference type="Google" id="ProtNLM"/>
    </source>
</evidence>
<sequence length="358" mass="40518">MLLQQNIPDVMACINRVGLVLLLLIVCWEHIEPLKFCCNKSTCMLEYLDLSEDYAFAFAYSNNITSELTALHVTGDVFDLTPLPNLSNLRNFVLDYSQLNSVIVRLTGNKASASVLNTPLKTIIFHDTHILWDVRIDNTLLASIPDTLYGQASLETLFITHSLINSIDFKLFEKLSNLLYLNLSNNKIVFVNIPFDSTCCRRLVLLDLQQNRLDRFNLGLISHMNCLEEFTLRRNLLLAIENYEPYGKPPTLVQSTCTKAFPNRNVKQQKTPSYSRFTSLTSIDLGGNLMQVVNISMFGNMPNLKELMIDRNQLSNVIVTNGLLPMRLEALDLSFNRLANADLRPILSVKLLNIGGNQ</sequence>